<dbReference type="EMBL" id="JAVREH010000168">
    <property type="protein sequence ID" value="MDT0264568.1"/>
    <property type="molecule type" value="Genomic_DNA"/>
</dbReference>
<sequence>MAATTKGHESVNHNAGEYARGQISSNMAEGFFSHLKRSIDGTHHHVSKEHLPRYLAHFDFMYSTHKQTDSERMRQLLGQVSGRRLTYRPLARGFHGGGVPVN</sequence>
<accession>A0ABU2JIL8</accession>
<evidence type="ECO:0000313" key="3">
    <source>
        <dbReference type="Proteomes" id="UP001183176"/>
    </source>
</evidence>
<protein>
    <submittedName>
        <fullName evidence="2">Transposase</fullName>
    </submittedName>
</protein>
<dbReference type="InterPro" id="IPR024445">
    <property type="entry name" value="Tnp_ISXO2-like"/>
</dbReference>
<gene>
    <name evidence="2" type="ORF">RM423_24785</name>
</gene>
<proteinExistence type="predicted"/>
<evidence type="ECO:0000259" key="1">
    <source>
        <dbReference type="Pfam" id="PF12762"/>
    </source>
</evidence>
<name>A0ABU2JIL8_9ACTN</name>
<dbReference type="RefSeq" id="WP_311425701.1">
    <property type="nucleotide sequence ID" value="NZ_JAVREH010000168.1"/>
</dbReference>
<evidence type="ECO:0000313" key="2">
    <source>
        <dbReference type="EMBL" id="MDT0264568.1"/>
    </source>
</evidence>
<feature type="domain" description="ISXO2-like transposase" evidence="1">
    <location>
        <begin position="8"/>
        <end position="62"/>
    </location>
</feature>
<dbReference type="Proteomes" id="UP001183176">
    <property type="component" value="Unassembled WGS sequence"/>
</dbReference>
<comment type="caution">
    <text evidence="2">The sequence shown here is derived from an EMBL/GenBank/DDBJ whole genome shotgun (WGS) entry which is preliminary data.</text>
</comment>
<organism evidence="2 3">
    <name type="scientific">Jatrophihabitans lederbergiae</name>
    <dbReference type="NCBI Taxonomy" id="3075547"/>
    <lineage>
        <taxon>Bacteria</taxon>
        <taxon>Bacillati</taxon>
        <taxon>Actinomycetota</taxon>
        <taxon>Actinomycetes</taxon>
        <taxon>Jatrophihabitantales</taxon>
        <taxon>Jatrophihabitantaceae</taxon>
        <taxon>Jatrophihabitans</taxon>
    </lineage>
</organism>
<dbReference type="Pfam" id="PF12762">
    <property type="entry name" value="DDE_Tnp_IS1595"/>
    <property type="match status" value="1"/>
</dbReference>
<keyword evidence="3" id="KW-1185">Reference proteome</keyword>
<reference evidence="3" key="1">
    <citation type="submission" date="2023-07" db="EMBL/GenBank/DDBJ databases">
        <title>30 novel species of actinomycetes from the DSMZ collection.</title>
        <authorList>
            <person name="Nouioui I."/>
        </authorList>
    </citation>
    <scope>NUCLEOTIDE SEQUENCE [LARGE SCALE GENOMIC DNA]</scope>
    <source>
        <strain evidence="3">DSM 44399</strain>
    </source>
</reference>